<dbReference type="GO" id="GO:0006888">
    <property type="term" value="P:endoplasmic reticulum to Golgi vesicle-mediated transport"/>
    <property type="evidence" value="ECO:0007669"/>
    <property type="project" value="InterPro"/>
</dbReference>
<comment type="caution">
    <text evidence="7">The sequence shown here is derived from an EMBL/GenBank/DDBJ whole genome shotgun (WGS) entry which is preliminary data.</text>
</comment>
<keyword evidence="8" id="KW-1185">Reference proteome</keyword>
<keyword evidence="3 6" id="KW-0812">Transmembrane</keyword>
<evidence type="ECO:0000256" key="6">
    <source>
        <dbReference type="SAM" id="Phobius"/>
    </source>
</evidence>
<evidence type="ECO:0000256" key="4">
    <source>
        <dbReference type="ARBA" id="ARBA00022989"/>
    </source>
</evidence>
<evidence type="ECO:0008006" key="9">
    <source>
        <dbReference type="Google" id="ProtNLM"/>
    </source>
</evidence>
<organism evidence="7 8">
    <name type="scientific">Fusarium austroamericanum</name>
    <dbReference type="NCBI Taxonomy" id="282268"/>
    <lineage>
        <taxon>Eukaryota</taxon>
        <taxon>Fungi</taxon>
        <taxon>Dikarya</taxon>
        <taxon>Ascomycota</taxon>
        <taxon>Pezizomycotina</taxon>
        <taxon>Sordariomycetes</taxon>
        <taxon>Hypocreomycetidae</taxon>
        <taxon>Hypocreales</taxon>
        <taxon>Nectriaceae</taxon>
        <taxon>Fusarium</taxon>
    </lineage>
</organism>
<proteinExistence type="inferred from homology"/>
<dbReference type="GO" id="GO:0097020">
    <property type="term" value="F:COPII receptor activity"/>
    <property type="evidence" value="ECO:0007669"/>
    <property type="project" value="InterPro"/>
</dbReference>
<accession>A0AAN6C827</accession>
<comment type="subcellular location">
    <subcellularLocation>
        <location evidence="1">Membrane</location>
        <topology evidence="1">Multi-pass membrane protein</topology>
    </subcellularLocation>
</comment>
<sequence length="290" mass="32638">MNGSRSLELHLIADFVVLETFFKAIDKHFYSGIDWQKRVPFRLRASFPSLKPAENTYVFSPPWEFCSLFPNIKRNANMWILPLVGYVGTLLGFCFLTLAIASGLYYLSELVEEHSVTAKRFLTRLIYSVIGIQLVLWLVDGFPFFATVLTIVSHVVYLGNMRRFPFVKLTDPLFLASCVLVLVNHYVWFRHFSDAQSRAYQRTSFYDKADVPSFAQIASYFGLCVWLVPFALFVSLSAGDNVLPTMGTEPVHGLDGRGKPQGMIKALVDQIRGAIGQIFGSNSSPGLARP</sequence>
<dbReference type="GO" id="GO:0005789">
    <property type="term" value="C:endoplasmic reticulum membrane"/>
    <property type="evidence" value="ECO:0007669"/>
    <property type="project" value="TreeGrafter"/>
</dbReference>
<feature type="transmembrane region" description="Helical" evidence="6">
    <location>
        <begin position="126"/>
        <end position="157"/>
    </location>
</feature>
<keyword evidence="4 6" id="KW-1133">Transmembrane helix</keyword>
<evidence type="ECO:0000313" key="7">
    <source>
        <dbReference type="EMBL" id="KAF5245359.1"/>
    </source>
</evidence>
<dbReference type="GO" id="GO:0000139">
    <property type="term" value="C:Golgi membrane"/>
    <property type="evidence" value="ECO:0007669"/>
    <property type="project" value="TreeGrafter"/>
</dbReference>
<keyword evidence="5 6" id="KW-0472">Membrane</keyword>
<evidence type="ECO:0000256" key="2">
    <source>
        <dbReference type="ARBA" id="ARBA00008096"/>
    </source>
</evidence>
<gene>
    <name evidence="7" type="ORF">FAUST_1834</name>
</gene>
<dbReference type="AlphaFoldDB" id="A0AAN6C827"/>
<dbReference type="PANTHER" id="PTHR13144:SF0">
    <property type="entry name" value="PROTEIN TEX261"/>
    <property type="match status" value="1"/>
</dbReference>
<evidence type="ECO:0000256" key="3">
    <source>
        <dbReference type="ARBA" id="ARBA00022692"/>
    </source>
</evidence>
<feature type="transmembrane region" description="Helical" evidence="6">
    <location>
        <begin position="217"/>
        <end position="236"/>
    </location>
</feature>
<reference evidence="7 8" key="1">
    <citation type="submission" date="2020-02" db="EMBL/GenBank/DDBJ databases">
        <title>Identification and distribution of gene clusters putatively required for synthesis of sphingolipid metabolism inhibitors in phylogenetically diverse species of the filamentous fungus Fusarium.</title>
        <authorList>
            <person name="Kim H.-S."/>
            <person name="Busman M."/>
            <person name="Brown D.W."/>
            <person name="Divon H."/>
            <person name="Uhlig S."/>
            <person name="Proctor R.H."/>
        </authorList>
    </citation>
    <scope>NUCLEOTIDE SEQUENCE [LARGE SCALE GENOMIC DNA]</scope>
    <source>
        <strain evidence="7 8">NRRL 2903</strain>
    </source>
</reference>
<dbReference type="Proteomes" id="UP000537989">
    <property type="component" value="Unassembled WGS sequence"/>
</dbReference>
<feature type="transmembrane region" description="Helical" evidence="6">
    <location>
        <begin position="169"/>
        <end position="188"/>
    </location>
</feature>
<dbReference type="PANTHER" id="PTHR13144">
    <property type="entry name" value="TEX261 PROTEIN"/>
    <property type="match status" value="1"/>
</dbReference>
<dbReference type="GO" id="GO:0030134">
    <property type="term" value="C:COPII-coated ER to Golgi transport vesicle"/>
    <property type="evidence" value="ECO:0007669"/>
    <property type="project" value="TreeGrafter"/>
</dbReference>
<evidence type="ECO:0000256" key="5">
    <source>
        <dbReference type="ARBA" id="ARBA00023136"/>
    </source>
</evidence>
<name>A0AAN6C827_FUSAU</name>
<dbReference type="Pfam" id="PF04148">
    <property type="entry name" value="Erv26"/>
    <property type="match status" value="1"/>
</dbReference>
<evidence type="ECO:0000313" key="8">
    <source>
        <dbReference type="Proteomes" id="UP000537989"/>
    </source>
</evidence>
<feature type="transmembrane region" description="Helical" evidence="6">
    <location>
        <begin position="83"/>
        <end position="106"/>
    </location>
</feature>
<protein>
    <recommendedName>
        <fullName evidence="9">Protein SVP26</fullName>
    </recommendedName>
</protein>
<comment type="similarity">
    <text evidence="2">Belongs to the SVP26 family.</text>
</comment>
<evidence type="ECO:0000256" key="1">
    <source>
        <dbReference type="ARBA" id="ARBA00004141"/>
    </source>
</evidence>
<dbReference type="EMBL" id="JAAMOD010000040">
    <property type="protein sequence ID" value="KAF5245359.1"/>
    <property type="molecule type" value="Genomic_DNA"/>
</dbReference>
<dbReference type="InterPro" id="IPR007277">
    <property type="entry name" value="Svp26/Tex261"/>
</dbReference>